<gene>
    <name evidence="8" type="ORF">IAC51_03700</name>
</gene>
<evidence type="ECO:0000313" key="8">
    <source>
        <dbReference type="EMBL" id="MBO8439734.1"/>
    </source>
</evidence>
<evidence type="ECO:0000256" key="3">
    <source>
        <dbReference type="ARBA" id="ARBA00022692"/>
    </source>
</evidence>
<evidence type="ECO:0000256" key="6">
    <source>
        <dbReference type="SAM" id="Phobius"/>
    </source>
</evidence>
<evidence type="ECO:0000256" key="5">
    <source>
        <dbReference type="ARBA" id="ARBA00023136"/>
    </source>
</evidence>
<dbReference type="InterPro" id="IPR051449">
    <property type="entry name" value="ABC-2_transporter_component"/>
</dbReference>
<feature type="transmembrane region" description="Helical" evidence="6">
    <location>
        <begin position="180"/>
        <end position="198"/>
    </location>
</feature>
<keyword evidence="2" id="KW-1003">Cell membrane</keyword>
<feature type="transmembrane region" description="Helical" evidence="6">
    <location>
        <begin position="394"/>
        <end position="415"/>
    </location>
</feature>
<feature type="transmembrane region" description="Helical" evidence="6">
    <location>
        <begin position="308"/>
        <end position="331"/>
    </location>
</feature>
<keyword evidence="4 6" id="KW-1133">Transmembrane helix</keyword>
<feature type="transmembrane region" description="Helical" evidence="6">
    <location>
        <begin position="233"/>
        <end position="264"/>
    </location>
</feature>
<reference evidence="8" key="2">
    <citation type="journal article" date="2021" name="PeerJ">
        <title>Extensive microbial diversity within the chicken gut microbiome revealed by metagenomics and culture.</title>
        <authorList>
            <person name="Gilroy R."/>
            <person name="Ravi A."/>
            <person name="Getino M."/>
            <person name="Pursley I."/>
            <person name="Horton D.L."/>
            <person name="Alikhan N.F."/>
            <person name="Baker D."/>
            <person name="Gharbi K."/>
            <person name="Hall N."/>
            <person name="Watson M."/>
            <person name="Adriaenssens E.M."/>
            <person name="Foster-Nyarko E."/>
            <person name="Jarju S."/>
            <person name="Secka A."/>
            <person name="Antonio M."/>
            <person name="Oren A."/>
            <person name="Chaudhuri R.R."/>
            <person name="La Ragione R."/>
            <person name="Hildebrand F."/>
            <person name="Pallen M.J."/>
        </authorList>
    </citation>
    <scope>NUCLEOTIDE SEQUENCE</scope>
    <source>
        <strain evidence="8">3924</strain>
    </source>
</reference>
<comment type="caution">
    <text evidence="8">The sequence shown here is derived from an EMBL/GenBank/DDBJ whole genome shotgun (WGS) entry which is preliminary data.</text>
</comment>
<evidence type="ECO:0000259" key="7">
    <source>
        <dbReference type="Pfam" id="PF12698"/>
    </source>
</evidence>
<evidence type="ECO:0000256" key="4">
    <source>
        <dbReference type="ARBA" id="ARBA00022989"/>
    </source>
</evidence>
<feature type="transmembrane region" description="Helical" evidence="6">
    <location>
        <begin position="343"/>
        <end position="362"/>
    </location>
</feature>
<accession>A0A940DLP3</accession>
<organism evidence="8 9">
    <name type="scientific">Candidatus Aphodosoma intestinipullorum</name>
    <dbReference type="NCBI Taxonomy" id="2840674"/>
    <lineage>
        <taxon>Bacteria</taxon>
        <taxon>Pseudomonadati</taxon>
        <taxon>Bacteroidota</taxon>
        <taxon>Bacteroidia</taxon>
        <taxon>Bacteroidales</taxon>
        <taxon>Candidatus Aphodosoma</taxon>
    </lineage>
</organism>
<proteinExistence type="predicted"/>
<dbReference type="PANTHER" id="PTHR30294">
    <property type="entry name" value="MEMBRANE COMPONENT OF ABC TRANSPORTER YHHJ-RELATED"/>
    <property type="match status" value="1"/>
</dbReference>
<dbReference type="PANTHER" id="PTHR30294:SF29">
    <property type="entry name" value="MULTIDRUG ABC TRANSPORTER PERMEASE YBHS-RELATED"/>
    <property type="match status" value="1"/>
</dbReference>
<keyword evidence="3 6" id="KW-0812">Transmembrane</keyword>
<evidence type="ECO:0000313" key="9">
    <source>
        <dbReference type="Proteomes" id="UP000712007"/>
    </source>
</evidence>
<dbReference type="Proteomes" id="UP000712007">
    <property type="component" value="Unassembled WGS sequence"/>
</dbReference>
<dbReference type="AlphaFoldDB" id="A0A940DLP3"/>
<protein>
    <submittedName>
        <fullName evidence="8">ABC transporter permease</fullName>
    </submittedName>
</protein>
<keyword evidence="5 6" id="KW-0472">Membrane</keyword>
<feature type="domain" description="ABC-2 type transporter transmembrane" evidence="7">
    <location>
        <begin position="19"/>
        <end position="416"/>
    </location>
</feature>
<evidence type="ECO:0000256" key="2">
    <source>
        <dbReference type="ARBA" id="ARBA00022475"/>
    </source>
</evidence>
<dbReference type="Gene3D" id="3.40.190.10">
    <property type="entry name" value="Periplasmic binding protein-like II"/>
    <property type="match status" value="1"/>
</dbReference>
<dbReference type="Pfam" id="PF12698">
    <property type="entry name" value="ABC2_membrane_3"/>
    <property type="match status" value="1"/>
</dbReference>
<comment type="subcellular location">
    <subcellularLocation>
        <location evidence="1">Cell membrane</location>
        <topology evidence="1">Multi-pass membrane protein</topology>
    </subcellularLocation>
</comment>
<dbReference type="EMBL" id="JADIMV010000061">
    <property type="protein sequence ID" value="MBO8439734.1"/>
    <property type="molecule type" value="Genomic_DNA"/>
</dbReference>
<evidence type="ECO:0000256" key="1">
    <source>
        <dbReference type="ARBA" id="ARBA00004651"/>
    </source>
</evidence>
<dbReference type="SUPFAM" id="SSF53850">
    <property type="entry name" value="Periplasmic binding protein-like II"/>
    <property type="match status" value="1"/>
</dbReference>
<name>A0A940DLP3_9BACT</name>
<feature type="transmembrane region" description="Helical" evidence="6">
    <location>
        <begin position="21"/>
        <end position="42"/>
    </location>
</feature>
<dbReference type="GO" id="GO:0005886">
    <property type="term" value="C:plasma membrane"/>
    <property type="evidence" value="ECO:0007669"/>
    <property type="project" value="UniProtKB-SubCell"/>
</dbReference>
<dbReference type="GO" id="GO:0140359">
    <property type="term" value="F:ABC-type transporter activity"/>
    <property type="evidence" value="ECO:0007669"/>
    <property type="project" value="InterPro"/>
</dbReference>
<dbReference type="InterPro" id="IPR013525">
    <property type="entry name" value="ABC2_TM"/>
</dbReference>
<reference evidence="8" key="1">
    <citation type="submission" date="2020-10" db="EMBL/GenBank/DDBJ databases">
        <authorList>
            <person name="Gilroy R."/>
        </authorList>
    </citation>
    <scope>NUCLEOTIDE SEQUENCE</scope>
    <source>
        <strain evidence="8">3924</strain>
    </source>
</reference>
<sequence length="442" mass="48927">MNKIGLIISTEYSSRVKKKSFILTTFLTPVLFALIIMLPVWLASIGNNEEKRVAIVDNTGLYTDLFSRVETDDNMTIEVAGQPVEELKDDETRDYTAIVLISDDLMRNPDAVTIYSHTQVPREVTRLVENTLSDYVERKKLESYNIAGLEQIIADAQTEIHAETVKWNDAGEETSSNTDIAIAVGMISTLVIYMFIFVSGGQVMSSVVQEKANRIVEVMVCSVKPWELMWGKIISVALVCLTQIVLWFVLTGFLTVVISIAAGISTDAGQMADTMQMMEMAGGTASPVELGVLGEVFHSLASINWLQLIVLFVVYFIGGYLLYASLFAAIGAAVDNEADTQQFMTPITIVVLFALYAGIYSAENPDGPLALWCSMIPFTSPIVMMVRLPFDVPGWQIAVSLALLALTIVGTTWIGSKIYRVGILMYGKKPSWKEMVKWLRYK</sequence>